<dbReference type="GO" id="GO:0008757">
    <property type="term" value="F:S-adenosylmethionine-dependent methyltransferase activity"/>
    <property type="evidence" value="ECO:0007669"/>
    <property type="project" value="UniProtKB-ARBA"/>
</dbReference>
<evidence type="ECO:0000313" key="3">
    <source>
        <dbReference type="RefSeq" id="XP_033462583.1"/>
    </source>
</evidence>
<sequence>MFGPASMHDKHASSDNDNILDVLDLPQLYTKPSGEALLLTLDNLKSGPASWQPKGDGSDAEHPALPNGKIKVRSQGLPSYLTKIISSSLDWIEDDAIRELVWESAAKCLSERSGRTALGSITRSFSIPTNVPEAHGAAVAATFNPASAEASCALNIVLHEPAFTADNVGFKTWASSHLLARRLVILKDMLPQLPTDSVVLELGAGTGLVGLAAAAILRRRVLLTDLPEIIPNLERNIKSNKGMLDASGINAHAAVLDWTEPNSLSTEEIDVSSGFLLILAADTVYTSEQPALLTQTIKHHLSHDVRARAVITVPQREGFDAEVQDFRARMGAAGLLIIAEGEDSGYDDWGIAQSVGNEDGLAQVTCVWSIWAWQ</sequence>
<evidence type="ECO:0000256" key="1">
    <source>
        <dbReference type="SAM" id="MobiDB-lite"/>
    </source>
</evidence>
<protein>
    <submittedName>
        <fullName evidence="3">Uncharacterized protein</fullName>
    </submittedName>
</protein>
<dbReference type="InterPro" id="IPR029063">
    <property type="entry name" value="SAM-dependent_MTases_sf"/>
</dbReference>
<dbReference type="AlphaFoldDB" id="A0A6J3MFA0"/>
<feature type="region of interest" description="Disordered" evidence="1">
    <location>
        <begin position="49"/>
        <end position="69"/>
    </location>
</feature>
<evidence type="ECO:0000313" key="2">
    <source>
        <dbReference type="Proteomes" id="UP000504637"/>
    </source>
</evidence>
<dbReference type="PANTHER" id="PTHR14614:SF156">
    <property type="entry name" value="PROTEIN-LYSINE N-METHYLTRANSFERASE EFM2"/>
    <property type="match status" value="1"/>
</dbReference>
<dbReference type="SUPFAM" id="SSF53335">
    <property type="entry name" value="S-adenosyl-L-methionine-dependent methyltransferases"/>
    <property type="match status" value="1"/>
</dbReference>
<accession>A0A6J3MFA0</accession>
<keyword evidence="2" id="KW-1185">Reference proteome</keyword>
<dbReference type="PANTHER" id="PTHR14614">
    <property type="entry name" value="HEPATOCELLULAR CARCINOMA-ASSOCIATED ANTIGEN"/>
    <property type="match status" value="1"/>
</dbReference>
<reference evidence="3" key="1">
    <citation type="submission" date="2020-01" db="EMBL/GenBank/DDBJ databases">
        <authorList>
            <consortium name="DOE Joint Genome Institute"/>
            <person name="Haridas S."/>
            <person name="Albert R."/>
            <person name="Binder M."/>
            <person name="Bloem J."/>
            <person name="Labutti K."/>
            <person name="Salamov A."/>
            <person name="Andreopoulos B."/>
            <person name="Baker S.E."/>
            <person name="Barry K."/>
            <person name="Bills G."/>
            <person name="Bluhm B.H."/>
            <person name="Cannon C."/>
            <person name="Castanera R."/>
            <person name="Culley D.E."/>
            <person name="Daum C."/>
            <person name="Ezra D."/>
            <person name="Gonzalez J.B."/>
            <person name="Henrissat B."/>
            <person name="Kuo A."/>
            <person name="Liang C."/>
            <person name="Lipzen A."/>
            <person name="Lutzoni F."/>
            <person name="Magnuson J."/>
            <person name="Mondo S."/>
            <person name="Nolan M."/>
            <person name="Ohm R."/>
            <person name="Pangilinan J."/>
            <person name="Park H.-J."/>
            <person name="Ramirez L."/>
            <person name="Alfaro M."/>
            <person name="Sun H."/>
            <person name="Tritt A."/>
            <person name="Yoshinaga Y."/>
            <person name="Zwiers L.-H."/>
            <person name="Turgeon B.G."/>
            <person name="Goodwin S.B."/>
            <person name="Spatafora J.W."/>
            <person name="Crous P.W."/>
            <person name="Grigoriev I.V."/>
        </authorList>
    </citation>
    <scope>NUCLEOTIDE SEQUENCE</scope>
    <source>
        <strain evidence="3">CBS 342.82</strain>
    </source>
</reference>
<dbReference type="GO" id="GO:0005829">
    <property type="term" value="C:cytosol"/>
    <property type="evidence" value="ECO:0007669"/>
    <property type="project" value="TreeGrafter"/>
</dbReference>
<dbReference type="Proteomes" id="UP000504637">
    <property type="component" value="Unplaced"/>
</dbReference>
<reference evidence="3" key="3">
    <citation type="submission" date="2025-08" db="UniProtKB">
        <authorList>
            <consortium name="RefSeq"/>
        </authorList>
    </citation>
    <scope>IDENTIFICATION</scope>
    <source>
        <strain evidence="3">CBS 342.82</strain>
    </source>
</reference>
<reference evidence="3" key="2">
    <citation type="submission" date="2020-04" db="EMBL/GenBank/DDBJ databases">
        <authorList>
            <consortium name="NCBI Genome Project"/>
        </authorList>
    </citation>
    <scope>NUCLEOTIDE SEQUENCE</scope>
    <source>
        <strain evidence="3">CBS 342.82</strain>
    </source>
</reference>
<dbReference type="Pfam" id="PF10294">
    <property type="entry name" value="Methyltransf_16"/>
    <property type="match status" value="1"/>
</dbReference>
<dbReference type="CDD" id="cd02440">
    <property type="entry name" value="AdoMet_MTases"/>
    <property type="match status" value="1"/>
</dbReference>
<dbReference type="InterPro" id="IPR019410">
    <property type="entry name" value="Methyltransf_16"/>
</dbReference>
<dbReference type="RefSeq" id="XP_033462583.1">
    <property type="nucleotide sequence ID" value="XM_033602973.1"/>
</dbReference>
<dbReference type="OrthoDB" id="2671at2759"/>
<organism evidence="3">
    <name type="scientific">Dissoconium aciculare CBS 342.82</name>
    <dbReference type="NCBI Taxonomy" id="1314786"/>
    <lineage>
        <taxon>Eukaryota</taxon>
        <taxon>Fungi</taxon>
        <taxon>Dikarya</taxon>
        <taxon>Ascomycota</taxon>
        <taxon>Pezizomycotina</taxon>
        <taxon>Dothideomycetes</taxon>
        <taxon>Dothideomycetidae</taxon>
        <taxon>Mycosphaerellales</taxon>
        <taxon>Dissoconiaceae</taxon>
        <taxon>Dissoconium</taxon>
    </lineage>
</organism>
<proteinExistence type="predicted"/>
<dbReference type="GeneID" id="54360773"/>
<dbReference type="Gene3D" id="3.40.50.150">
    <property type="entry name" value="Vaccinia Virus protein VP39"/>
    <property type="match status" value="1"/>
</dbReference>
<gene>
    <name evidence="3" type="ORF">K489DRAFT_368686</name>
</gene>
<name>A0A6J3MFA0_9PEZI</name>